<evidence type="ECO:0000313" key="5">
    <source>
        <dbReference type="EMBL" id="QDS95791.1"/>
    </source>
</evidence>
<dbReference type="Gene3D" id="3.40.50.720">
    <property type="entry name" value="NAD(P)-binding Rossmann-like Domain"/>
    <property type="match status" value="1"/>
</dbReference>
<dbReference type="PROSITE" id="PS00061">
    <property type="entry name" value="ADH_SHORT"/>
    <property type="match status" value="1"/>
</dbReference>
<evidence type="ECO:0000256" key="3">
    <source>
        <dbReference type="RuleBase" id="RU000363"/>
    </source>
</evidence>
<evidence type="ECO:0000256" key="4">
    <source>
        <dbReference type="SAM" id="MobiDB-lite"/>
    </source>
</evidence>
<proteinExistence type="inferred from homology"/>
<dbReference type="InterPro" id="IPR036291">
    <property type="entry name" value="NAD(P)-bd_dom_sf"/>
</dbReference>
<gene>
    <name evidence="5" type="ORF">FF011L_45920</name>
</gene>
<dbReference type="PRINTS" id="PR00081">
    <property type="entry name" value="GDHRDH"/>
</dbReference>
<dbReference type="GO" id="GO:0016491">
    <property type="term" value="F:oxidoreductase activity"/>
    <property type="evidence" value="ECO:0007669"/>
    <property type="project" value="UniProtKB-KW"/>
</dbReference>
<dbReference type="EC" id="1.-.-.-" evidence="5"/>
<evidence type="ECO:0000256" key="1">
    <source>
        <dbReference type="ARBA" id="ARBA00006484"/>
    </source>
</evidence>
<name>A0A517MLN4_9BACT</name>
<dbReference type="PRINTS" id="PR00080">
    <property type="entry name" value="SDRFAMILY"/>
</dbReference>
<sequence length="284" mass="30233">MAALESNRGAPADTIAGIQDRRVAIVTGASEGLGRVIAVQLIREGYYVAVIGRDREKLDAFVLEQPSGSCLPIACDVTVGGQVHSMVASLIQATGRIDVLVNVVGQSDRGLVADLRIEKLEQLFATNVNASLLCSQACLPWLEESGGVIVNIGSLAAKVGARYLGGYPAAKHALAGLTQQMRLEWKVRGVHVGLLNPGPIRRSDAGARYEKQVGDQTGLPAKASRPGGGTSVKGVPPEKVAKAVLKIIRKRKPDIIMPWHLRPLVAIGHLWPAAGDWLLLKFTR</sequence>
<dbReference type="EMBL" id="CP036262">
    <property type="protein sequence ID" value="QDS95791.1"/>
    <property type="molecule type" value="Genomic_DNA"/>
</dbReference>
<dbReference type="PANTHER" id="PTHR44196:SF1">
    <property type="entry name" value="DEHYDROGENASE_REDUCTASE SDR FAMILY MEMBER 7B"/>
    <property type="match status" value="1"/>
</dbReference>
<dbReference type="GO" id="GO:0016020">
    <property type="term" value="C:membrane"/>
    <property type="evidence" value="ECO:0007669"/>
    <property type="project" value="TreeGrafter"/>
</dbReference>
<dbReference type="KEGG" id="rml:FF011L_45920"/>
<dbReference type="OrthoDB" id="151996at2"/>
<reference evidence="5 6" key="1">
    <citation type="submission" date="2019-02" db="EMBL/GenBank/DDBJ databases">
        <title>Deep-cultivation of Planctomycetes and their phenomic and genomic characterization uncovers novel biology.</title>
        <authorList>
            <person name="Wiegand S."/>
            <person name="Jogler M."/>
            <person name="Boedeker C."/>
            <person name="Pinto D."/>
            <person name="Vollmers J."/>
            <person name="Rivas-Marin E."/>
            <person name="Kohn T."/>
            <person name="Peeters S.H."/>
            <person name="Heuer A."/>
            <person name="Rast P."/>
            <person name="Oberbeckmann S."/>
            <person name="Bunk B."/>
            <person name="Jeske O."/>
            <person name="Meyerdierks A."/>
            <person name="Storesund J.E."/>
            <person name="Kallscheuer N."/>
            <person name="Luecker S."/>
            <person name="Lage O.M."/>
            <person name="Pohl T."/>
            <person name="Merkel B.J."/>
            <person name="Hornburger P."/>
            <person name="Mueller R.-W."/>
            <person name="Bruemmer F."/>
            <person name="Labrenz M."/>
            <person name="Spormann A.M."/>
            <person name="Op den Camp H."/>
            <person name="Overmann J."/>
            <person name="Amann R."/>
            <person name="Jetten M.S.M."/>
            <person name="Mascher T."/>
            <person name="Medema M.H."/>
            <person name="Devos D.P."/>
            <person name="Kaster A.-K."/>
            <person name="Ovreas L."/>
            <person name="Rohde M."/>
            <person name="Galperin M.Y."/>
            <person name="Jogler C."/>
        </authorList>
    </citation>
    <scope>NUCLEOTIDE SEQUENCE [LARGE SCALE GENOMIC DNA]</scope>
    <source>
        <strain evidence="5 6">FF011L</strain>
    </source>
</reference>
<dbReference type="CDD" id="cd05233">
    <property type="entry name" value="SDR_c"/>
    <property type="match status" value="1"/>
</dbReference>
<dbReference type="AlphaFoldDB" id="A0A517MLN4"/>
<evidence type="ECO:0000256" key="2">
    <source>
        <dbReference type="ARBA" id="ARBA00023002"/>
    </source>
</evidence>
<comment type="similarity">
    <text evidence="1 3">Belongs to the short-chain dehydrogenases/reductases (SDR) family.</text>
</comment>
<dbReference type="Pfam" id="PF00106">
    <property type="entry name" value="adh_short"/>
    <property type="match status" value="1"/>
</dbReference>
<dbReference type="RefSeq" id="WP_145354026.1">
    <property type="nucleotide sequence ID" value="NZ_CP036262.1"/>
</dbReference>
<dbReference type="InterPro" id="IPR020904">
    <property type="entry name" value="Sc_DH/Rdtase_CS"/>
</dbReference>
<keyword evidence="2 5" id="KW-0560">Oxidoreductase</keyword>
<evidence type="ECO:0000313" key="6">
    <source>
        <dbReference type="Proteomes" id="UP000320672"/>
    </source>
</evidence>
<keyword evidence="6" id="KW-1185">Reference proteome</keyword>
<accession>A0A517MLN4</accession>
<dbReference type="Proteomes" id="UP000320672">
    <property type="component" value="Chromosome"/>
</dbReference>
<dbReference type="InterPro" id="IPR002347">
    <property type="entry name" value="SDR_fam"/>
</dbReference>
<dbReference type="SUPFAM" id="SSF51735">
    <property type="entry name" value="NAD(P)-binding Rossmann-fold domains"/>
    <property type="match status" value="1"/>
</dbReference>
<dbReference type="PANTHER" id="PTHR44196">
    <property type="entry name" value="DEHYDROGENASE/REDUCTASE SDR FAMILY MEMBER 7B"/>
    <property type="match status" value="1"/>
</dbReference>
<feature type="region of interest" description="Disordered" evidence="4">
    <location>
        <begin position="213"/>
        <end position="235"/>
    </location>
</feature>
<protein>
    <submittedName>
        <fullName evidence="5">Putative oxidoreductase</fullName>
        <ecNumber evidence="5">1.-.-.-</ecNumber>
    </submittedName>
</protein>
<organism evidence="5 6">
    <name type="scientific">Roseimaritima multifibrata</name>
    <dbReference type="NCBI Taxonomy" id="1930274"/>
    <lineage>
        <taxon>Bacteria</taxon>
        <taxon>Pseudomonadati</taxon>
        <taxon>Planctomycetota</taxon>
        <taxon>Planctomycetia</taxon>
        <taxon>Pirellulales</taxon>
        <taxon>Pirellulaceae</taxon>
        <taxon>Roseimaritima</taxon>
    </lineage>
</organism>